<dbReference type="EMBL" id="QPJT01000024">
    <property type="protein sequence ID" value="RCX12095.1"/>
    <property type="molecule type" value="Genomic_DNA"/>
</dbReference>
<comment type="caution">
    <text evidence="1">The sequence shown here is derived from an EMBL/GenBank/DDBJ whole genome shotgun (WGS) entry which is preliminary data.</text>
</comment>
<gene>
    <name evidence="1" type="ORF">DFR58_12445</name>
</gene>
<accession>A0A369ASL7</accession>
<evidence type="ECO:0000313" key="1">
    <source>
        <dbReference type="EMBL" id="RCX12095.1"/>
    </source>
</evidence>
<proteinExistence type="predicted"/>
<dbReference type="InterPro" id="IPR037208">
    <property type="entry name" value="Spo0E-like_sf"/>
</dbReference>
<dbReference type="RefSeq" id="WP_114299083.1">
    <property type="nucleotide sequence ID" value="NZ_QPJT01000024.1"/>
</dbReference>
<dbReference type="Proteomes" id="UP000253034">
    <property type="component" value="Unassembled WGS sequence"/>
</dbReference>
<name>A0A369ASL7_9FIRM</name>
<organism evidence="1 2">
    <name type="scientific">Anaerobacterium chartisolvens</name>
    <dbReference type="NCBI Taxonomy" id="1297424"/>
    <lineage>
        <taxon>Bacteria</taxon>
        <taxon>Bacillati</taxon>
        <taxon>Bacillota</taxon>
        <taxon>Clostridia</taxon>
        <taxon>Eubacteriales</taxon>
        <taxon>Oscillospiraceae</taxon>
        <taxon>Anaerobacterium</taxon>
    </lineage>
</organism>
<dbReference type="InterPro" id="IPR018540">
    <property type="entry name" value="Spo0E-like"/>
</dbReference>
<keyword evidence="2" id="KW-1185">Reference proteome</keyword>
<reference evidence="1 2" key="1">
    <citation type="submission" date="2018-07" db="EMBL/GenBank/DDBJ databases">
        <title>Genomic Encyclopedia of Type Strains, Phase IV (KMG-IV): sequencing the most valuable type-strain genomes for metagenomic binning, comparative biology and taxonomic classification.</title>
        <authorList>
            <person name="Goeker M."/>
        </authorList>
    </citation>
    <scope>NUCLEOTIDE SEQUENCE [LARGE SCALE GENOMIC DNA]</scope>
    <source>
        <strain evidence="1 2">DSM 27016</strain>
    </source>
</reference>
<evidence type="ECO:0000313" key="2">
    <source>
        <dbReference type="Proteomes" id="UP000253034"/>
    </source>
</evidence>
<protein>
    <submittedName>
        <fullName evidence="1">Spo0E like sporulation regulatory protein</fullName>
    </submittedName>
</protein>
<dbReference type="GO" id="GO:0043937">
    <property type="term" value="P:regulation of sporulation"/>
    <property type="evidence" value="ECO:0007669"/>
    <property type="project" value="InterPro"/>
</dbReference>
<sequence>MKKVIELKAEIEEIRDLLNTVTANMGSNDCNYEALMNISVKMDNLILEYIKNVG</sequence>
<dbReference type="Pfam" id="PF09388">
    <property type="entry name" value="SpoOE-like"/>
    <property type="match status" value="1"/>
</dbReference>
<dbReference type="SUPFAM" id="SSF140500">
    <property type="entry name" value="BAS1536-like"/>
    <property type="match status" value="1"/>
</dbReference>
<dbReference type="AlphaFoldDB" id="A0A369ASL7"/>